<dbReference type="InterPro" id="IPR007487">
    <property type="entry name" value="ABC_transpt-TYRBP-like"/>
</dbReference>
<dbReference type="Gene3D" id="3.40.50.2300">
    <property type="match status" value="1"/>
</dbReference>
<evidence type="ECO:0000313" key="3">
    <source>
        <dbReference type="Proteomes" id="UP000285190"/>
    </source>
</evidence>
<evidence type="ECO:0000313" key="2">
    <source>
        <dbReference type="EMBL" id="RJG04937.1"/>
    </source>
</evidence>
<organism evidence="2 3">
    <name type="scientific">Noviherbaspirillum cavernae</name>
    <dbReference type="NCBI Taxonomy" id="2320862"/>
    <lineage>
        <taxon>Bacteria</taxon>
        <taxon>Pseudomonadati</taxon>
        <taxon>Pseudomonadota</taxon>
        <taxon>Betaproteobacteria</taxon>
        <taxon>Burkholderiales</taxon>
        <taxon>Oxalobacteraceae</taxon>
        <taxon>Noviherbaspirillum</taxon>
    </lineage>
</organism>
<evidence type="ECO:0008006" key="4">
    <source>
        <dbReference type="Google" id="ProtNLM"/>
    </source>
</evidence>
<dbReference type="Pfam" id="PF04392">
    <property type="entry name" value="ABC_sub_bind"/>
    <property type="match status" value="1"/>
</dbReference>
<protein>
    <recommendedName>
        <fullName evidence="4">ABC transporter substrate-binding protein</fullName>
    </recommendedName>
</protein>
<keyword evidence="1" id="KW-0732">Signal</keyword>
<name>A0A418WXL5_9BURK</name>
<gene>
    <name evidence="2" type="ORF">D3870_01885</name>
</gene>
<feature type="signal peptide" evidence="1">
    <location>
        <begin position="1"/>
        <end position="25"/>
    </location>
</feature>
<dbReference type="PANTHER" id="PTHR35271">
    <property type="entry name" value="ABC TRANSPORTER, SUBSTRATE-BINDING LIPOPROTEIN-RELATED"/>
    <property type="match status" value="1"/>
</dbReference>
<sequence length="328" mass="35245">MTMRTMPCRVVLRCLLGLWLAIAHATVGAEQAGAHASAAGAIAVIHPDIGEPYRSIFAKIIEGIEENVRVAARTYAIGPNTDAAELNGQLKRAGVRGVIALGRQGLKAASGLDRDIAVVAGGVLSVPESDARNLIAYSLTPDPALLFSRLKTLFPAAKRVIVIFNPQSNDWLIKLARDAARSQGLELVAQEARDLASAARLYDAAFANADSRRDAIWLPQDATTVDETTILPLVLKESWNRNVPVFSSSFLHVKKGALFALYPNNLELGRTLANAALAATGSSGEARKRGVVPLREVHTAINLRTASHLGLNLGYQQQRSFDFIFPEP</sequence>
<reference evidence="2 3" key="1">
    <citation type="submission" date="2018-09" db="EMBL/GenBank/DDBJ databases">
        <authorList>
            <person name="Zhu H."/>
        </authorList>
    </citation>
    <scope>NUCLEOTIDE SEQUENCE [LARGE SCALE GENOMIC DNA]</scope>
    <source>
        <strain evidence="2 3">K2R10-39</strain>
    </source>
</reference>
<evidence type="ECO:0000256" key="1">
    <source>
        <dbReference type="SAM" id="SignalP"/>
    </source>
</evidence>
<dbReference type="AlphaFoldDB" id="A0A418WXL5"/>
<feature type="chain" id="PRO_5019298474" description="ABC transporter substrate-binding protein" evidence="1">
    <location>
        <begin position="26"/>
        <end position="328"/>
    </location>
</feature>
<dbReference type="PANTHER" id="PTHR35271:SF1">
    <property type="entry name" value="ABC TRANSPORTER, SUBSTRATE-BINDING LIPOPROTEIN"/>
    <property type="match status" value="1"/>
</dbReference>
<proteinExistence type="predicted"/>
<dbReference type="OrthoDB" id="6381346at2"/>
<dbReference type="Proteomes" id="UP000285190">
    <property type="component" value="Unassembled WGS sequence"/>
</dbReference>
<dbReference type="EMBL" id="QYUN01000002">
    <property type="protein sequence ID" value="RJG04937.1"/>
    <property type="molecule type" value="Genomic_DNA"/>
</dbReference>
<accession>A0A418WXL5</accession>
<dbReference type="RefSeq" id="WP_119736212.1">
    <property type="nucleotide sequence ID" value="NZ_QYUN01000002.1"/>
</dbReference>
<comment type="caution">
    <text evidence="2">The sequence shown here is derived from an EMBL/GenBank/DDBJ whole genome shotgun (WGS) entry which is preliminary data.</text>
</comment>
<keyword evidence="3" id="KW-1185">Reference proteome</keyword>